<dbReference type="InterPro" id="IPR043128">
    <property type="entry name" value="Rev_trsase/Diguanyl_cyclase"/>
</dbReference>
<evidence type="ECO:0000259" key="3">
    <source>
        <dbReference type="PROSITE" id="PS50887"/>
    </source>
</evidence>
<dbReference type="InterPro" id="IPR000160">
    <property type="entry name" value="GGDEF_dom"/>
</dbReference>
<dbReference type="CDD" id="cd01949">
    <property type="entry name" value="GGDEF"/>
    <property type="match status" value="1"/>
</dbReference>
<dbReference type="Gene3D" id="3.30.70.270">
    <property type="match status" value="1"/>
</dbReference>
<dbReference type="SUPFAM" id="SSF55785">
    <property type="entry name" value="PYP-like sensor domain (PAS domain)"/>
    <property type="match status" value="1"/>
</dbReference>
<dbReference type="NCBIfam" id="TIGR00229">
    <property type="entry name" value="sensory_box"/>
    <property type="match status" value="1"/>
</dbReference>
<feature type="domain" description="PAC" evidence="2">
    <location>
        <begin position="210"/>
        <end position="262"/>
    </location>
</feature>
<evidence type="ECO:0000313" key="4">
    <source>
        <dbReference type="EMBL" id="TLU72056.1"/>
    </source>
</evidence>
<dbReference type="PROSITE" id="PS50887">
    <property type="entry name" value="GGDEF"/>
    <property type="match status" value="1"/>
</dbReference>
<dbReference type="AlphaFoldDB" id="A0A5R9J9L9"/>
<dbReference type="PROSITE" id="PS50113">
    <property type="entry name" value="PAC"/>
    <property type="match status" value="1"/>
</dbReference>
<dbReference type="Pfam" id="PF13426">
    <property type="entry name" value="PAS_9"/>
    <property type="match status" value="1"/>
</dbReference>
<evidence type="ECO:0000259" key="1">
    <source>
        <dbReference type="PROSITE" id="PS50112"/>
    </source>
</evidence>
<dbReference type="InterPro" id="IPR000014">
    <property type="entry name" value="PAS"/>
</dbReference>
<dbReference type="InterPro" id="IPR029787">
    <property type="entry name" value="Nucleotide_cyclase"/>
</dbReference>
<dbReference type="PANTHER" id="PTHR46663:SF4">
    <property type="entry name" value="DIGUANYLATE CYCLASE DGCT-RELATED"/>
    <property type="match status" value="1"/>
</dbReference>
<dbReference type="InterPro" id="IPR035965">
    <property type="entry name" value="PAS-like_dom_sf"/>
</dbReference>
<dbReference type="GO" id="GO:0003824">
    <property type="term" value="F:catalytic activity"/>
    <property type="evidence" value="ECO:0007669"/>
    <property type="project" value="UniProtKB-ARBA"/>
</dbReference>
<feature type="domain" description="GGDEF" evidence="3">
    <location>
        <begin position="294"/>
        <end position="427"/>
    </location>
</feature>
<feature type="domain" description="PAS" evidence="1">
    <location>
        <begin position="151"/>
        <end position="183"/>
    </location>
</feature>
<sequence length="431" mass="48173">MSDILAGSGLEADYELLLSFLYMCPAGLLQIDPSGAVRMANPLAAQLLLPLGGSPVLDNLFERLETFAPEIRNLASSYSAPRGTICASHRVFVNKSWSNPEVLSISLLRVDRDCLMAVVTDISLQVKQERQLKQTESWFEAIFTGVNDFAFFALDRYGLIEEWNSSGLRQTGFETAEMLGRTLHCLYASDENIRHKPELQLEAARREGWHVDEGRCVRKDGSRYWSQSLVAALREENGEICGFSMVLRDITERRVTAAEVQRLLTTDHLTGAVNRARFFELAETEIARWHRHRRPLSVVMIDLDHFKHVNDTSGHAAGDQVLRVTVERCRTVLRSFDIVARMGGEEFVILLPGTDDLEVVEIAEQIRAVIATEPVVAGDLLLAITASLGCATISEDAEDLDALLKLADEALYRAKRRGRNRVETQPVLNPP</sequence>
<dbReference type="Gene3D" id="3.30.450.20">
    <property type="entry name" value="PAS domain"/>
    <property type="match status" value="1"/>
</dbReference>
<organism evidence="4 5">
    <name type="scientific">Lichenicoccus roseus</name>
    <dbReference type="NCBI Taxonomy" id="2683649"/>
    <lineage>
        <taxon>Bacteria</taxon>
        <taxon>Pseudomonadati</taxon>
        <taxon>Pseudomonadota</taxon>
        <taxon>Alphaproteobacteria</taxon>
        <taxon>Acetobacterales</taxon>
        <taxon>Acetobacteraceae</taxon>
        <taxon>Lichenicoccus</taxon>
    </lineage>
</organism>
<keyword evidence="5" id="KW-1185">Reference proteome</keyword>
<reference evidence="4 5" key="1">
    <citation type="submission" date="2019-05" db="EMBL/GenBank/DDBJ databases">
        <authorList>
            <person name="Pankratov T."/>
            <person name="Grouzdev D."/>
        </authorList>
    </citation>
    <scope>NUCLEOTIDE SEQUENCE [LARGE SCALE GENOMIC DNA]</scope>
    <source>
        <strain evidence="4 5">KEBCLARHB70R</strain>
    </source>
</reference>
<dbReference type="SUPFAM" id="SSF55073">
    <property type="entry name" value="Nucleotide cyclase"/>
    <property type="match status" value="1"/>
</dbReference>
<dbReference type="Proteomes" id="UP000305654">
    <property type="component" value="Unassembled WGS sequence"/>
</dbReference>
<dbReference type="OrthoDB" id="9812260at2"/>
<dbReference type="SMART" id="SM00086">
    <property type="entry name" value="PAC"/>
    <property type="match status" value="1"/>
</dbReference>
<dbReference type="PANTHER" id="PTHR46663">
    <property type="entry name" value="DIGUANYLATE CYCLASE DGCT-RELATED"/>
    <property type="match status" value="1"/>
</dbReference>
<dbReference type="CDD" id="cd00130">
    <property type="entry name" value="PAS"/>
    <property type="match status" value="1"/>
</dbReference>
<gene>
    <name evidence="4" type="ORF">FE263_13080</name>
</gene>
<dbReference type="SMART" id="SM00267">
    <property type="entry name" value="GGDEF"/>
    <property type="match status" value="1"/>
</dbReference>
<evidence type="ECO:0000259" key="2">
    <source>
        <dbReference type="PROSITE" id="PS50113"/>
    </source>
</evidence>
<dbReference type="NCBIfam" id="TIGR00254">
    <property type="entry name" value="GGDEF"/>
    <property type="match status" value="1"/>
</dbReference>
<accession>A0A5R9J9L9</accession>
<dbReference type="PROSITE" id="PS50112">
    <property type="entry name" value="PAS"/>
    <property type="match status" value="1"/>
</dbReference>
<dbReference type="RefSeq" id="WP_138326463.1">
    <property type="nucleotide sequence ID" value="NZ_VCDI01000004.1"/>
</dbReference>
<proteinExistence type="predicted"/>
<name>A0A5R9J9L9_9PROT</name>
<evidence type="ECO:0000313" key="5">
    <source>
        <dbReference type="Proteomes" id="UP000305654"/>
    </source>
</evidence>
<dbReference type="InterPro" id="IPR000700">
    <property type="entry name" value="PAS-assoc_C"/>
</dbReference>
<comment type="caution">
    <text evidence="4">The sequence shown here is derived from an EMBL/GenBank/DDBJ whole genome shotgun (WGS) entry which is preliminary data.</text>
</comment>
<dbReference type="FunFam" id="3.30.70.270:FF:000001">
    <property type="entry name" value="Diguanylate cyclase domain protein"/>
    <property type="match status" value="1"/>
</dbReference>
<protein>
    <submittedName>
        <fullName evidence="4">Diguanylate cyclase</fullName>
    </submittedName>
</protein>
<dbReference type="InterPro" id="IPR052163">
    <property type="entry name" value="DGC-Regulatory_Protein"/>
</dbReference>
<dbReference type="Pfam" id="PF00990">
    <property type="entry name" value="GGDEF"/>
    <property type="match status" value="1"/>
</dbReference>
<dbReference type="EMBL" id="VCDI01000004">
    <property type="protein sequence ID" value="TLU72056.1"/>
    <property type="molecule type" value="Genomic_DNA"/>
</dbReference>
<dbReference type="InterPro" id="IPR001610">
    <property type="entry name" value="PAC"/>
</dbReference>